<comment type="caution">
    <text evidence="2">The sequence shown here is derived from an EMBL/GenBank/DDBJ whole genome shotgun (WGS) entry which is preliminary data.</text>
</comment>
<gene>
    <name evidence="2" type="ORF">PIB30_000582</name>
</gene>
<protein>
    <recommendedName>
        <fullName evidence="4">DUF4283 domain-containing protein</fullName>
    </recommendedName>
</protein>
<feature type="compositionally biased region" description="Basic and acidic residues" evidence="1">
    <location>
        <begin position="236"/>
        <end position="260"/>
    </location>
</feature>
<feature type="compositionally biased region" description="Basic and acidic residues" evidence="1">
    <location>
        <begin position="213"/>
        <end position="227"/>
    </location>
</feature>
<evidence type="ECO:0008006" key="4">
    <source>
        <dbReference type="Google" id="ProtNLM"/>
    </source>
</evidence>
<accession>A0ABU6X0V9</accession>
<dbReference type="Proteomes" id="UP001341840">
    <property type="component" value="Unassembled WGS sequence"/>
</dbReference>
<reference evidence="2 3" key="1">
    <citation type="journal article" date="2023" name="Plants (Basel)">
        <title>Bridging the Gap: Combining Genomics and Transcriptomics Approaches to Understand Stylosanthes scabra, an Orphan Legume from the Brazilian Caatinga.</title>
        <authorList>
            <person name="Ferreira-Neto J.R.C."/>
            <person name="da Silva M.D."/>
            <person name="Binneck E."/>
            <person name="de Melo N.F."/>
            <person name="da Silva R.H."/>
            <person name="de Melo A.L.T.M."/>
            <person name="Pandolfi V."/>
            <person name="Bustamante F.O."/>
            <person name="Brasileiro-Vidal A.C."/>
            <person name="Benko-Iseppon A.M."/>
        </authorList>
    </citation>
    <scope>NUCLEOTIDE SEQUENCE [LARGE SCALE GENOMIC DNA]</scope>
    <source>
        <tissue evidence="2">Leaves</tissue>
    </source>
</reference>
<feature type="region of interest" description="Disordered" evidence="1">
    <location>
        <begin position="317"/>
        <end position="350"/>
    </location>
</feature>
<name>A0ABU6X0V9_9FABA</name>
<feature type="compositionally biased region" description="Basic residues" evidence="1">
    <location>
        <begin position="318"/>
        <end position="331"/>
    </location>
</feature>
<evidence type="ECO:0000256" key="1">
    <source>
        <dbReference type="SAM" id="MobiDB-lite"/>
    </source>
</evidence>
<keyword evidence="3" id="KW-1185">Reference proteome</keyword>
<evidence type="ECO:0000313" key="3">
    <source>
        <dbReference type="Proteomes" id="UP001341840"/>
    </source>
</evidence>
<evidence type="ECO:0000313" key="2">
    <source>
        <dbReference type="EMBL" id="MED6191482.1"/>
    </source>
</evidence>
<feature type="region of interest" description="Disordered" evidence="1">
    <location>
        <begin position="213"/>
        <end position="289"/>
    </location>
</feature>
<dbReference type="EMBL" id="JASCZI010211450">
    <property type="protein sequence ID" value="MED6191482.1"/>
    <property type="molecule type" value="Genomic_DNA"/>
</dbReference>
<organism evidence="2 3">
    <name type="scientific">Stylosanthes scabra</name>
    <dbReference type="NCBI Taxonomy" id="79078"/>
    <lineage>
        <taxon>Eukaryota</taxon>
        <taxon>Viridiplantae</taxon>
        <taxon>Streptophyta</taxon>
        <taxon>Embryophyta</taxon>
        <taxon>Tracheophyta</taxon>
        <taxon>Spermatophyta</taxon>
        <taxon>Magnoliopsida</taxon>
        <taxon>eudicotyledons</taxon>
        <taxon>Gunneridae</taxon>
        <taxon>Pentapetalae</taxon>
        <taxon>rosids</taxon>
        <taxon>fabids</taxon>
        <taxon>Fabales</taxon>
        <taxon>Fabaceae</taxon>
        <taxon>Papilionoideae</taxon>
        <taxon>50 kb inversion clade</taxon>
        <taxon>dalbergioids sensu lato</taxon>
        <taxon>Dalbergieae</taxon>
        <taxon>Pterocarpus clade</taxon>
        <taxon>Stylosanthes</taxon>
    </lineage>
</organism>
<sequence length="350" mass="40605">MRRVEVVPSPEQQDLLNRSVVAESVKPIKFGRVVQVELRDKALQIRFMPDFFDKITSYWGVSWKTSRRVWLEVMGLPIHVWSEDIFDRIAKGIDRCLVMQHELTKDRASFTVARILIDCFQWEPIHEWISVTCQDAVIQVYFKEIGADFLSFQVHPEEDPKPTCSCSGCDLPGTMEVENIPSETNKQEDSMSTRRTIDDRCWEEIIKETQLKLREGPFEGATHDNHSTSKKSLPPRFEDFKQRKIGMDAETKSDMEKSPIDNEENEETDDIEEDAEESLTCDDEEDEEIEEAKKTLQVCEDAGITINEDEDVVLEKTTKKKKNNRKRRLKKMQLQDGLKLSKRLLMPGTS</sequence>
<proteinExistence type="predicted"/>
<feature type="compositionally biased region" description="Acidic residues" evidence="1">
    <location>
        <begin position="261"/>
        <end position="289"/>
    </location>
</feature>